<evidence type="ECO:0000313" key="4">
    <source>
        <dbReference type="EMBL" id="GAD17078.1"/>
    </source>
</evidence>
<gene>
    <name evidence="4" type="ORF">LOT_1616</name>
</gene>
<feature type="domain" description="BIG2" evidence="3">
    <location>
        <begin position="153"/>
        <end position="191"/>
    </location>
</feature>
<sequence>MKIAKLLAIAAVSLVTGVAVTNAPGVVHTSYAAVKRIHGYKIMKPKLYFKYSTVNQDANFDPYKGVTYTSSRRDKVYGTVKNYVDTSKPGKYFVVYHIKDKAGYNFKVKHVITVRPVNLTDIYNPNHNSDDTYDVSNIGDKINLRPRYNVNTTASETTWESSNPSVADVSSDGVVTAKSDGIAVVSATLHDKTINTPVLVTESPQLKLTNSDDLLTIAYDNSYLAYKTKNDLKQYPYGVWVTDGVKFGYTDGIDDESTNPNHRDEISSENGGIFTPPFGGDFYHDGDTMVLITKDEFGQSHQYVGQYKEMENN</sequence>
<dbReference type="Gene3D" id="2.60.40.1080">
    <property type="match status" value="1"/>
</dbReference>
<dbReference type="Proteomes" id="UP000016361">
    <property type="component" value="Unassembled WGS sequence"/>
</dbReference>
<dbReference type="SUPFAM" id="SSF49373">
    <property type="entry name" value="Invasin/intimin cell-adhesion fragments"/>
    <property type="match status" value="1"/>
</dbReference>
<dbReference type="GeneID" id="301046909"/>
<dbReference type="InterPro" id="IPR013783">
    <property type="entry name" value="Ig-like_fold"/>
</dbReference>
<dbReference type="PATRIC" id="fig|1423780.4.peg.1895"/>
<protein>
    <submittedName>
        <fullName evidence="4">Bacterial group 2 Ig-like protein</fullName>
    </submittedName>
</protein>
<dbReference type="RefSeq" id="WP_020281518.1">
    <property type="nucleotide sequence ID" value="NZ_AZED01000003.1"/>
</dbReference>
<feature type="region of interest" description="Disordered" evidence="1">
    <location>
        <begin position="252"/>
        <end position="271"/>
    </location>
</feature>
<dbReference type="STRING" id="1423780.FD05_GL001871"/>
<dbReference type="InterPro" id="IPR008964">
    <property type="entry name" value="Invasin/intimin_cell_adhesion"/>
</dbReference>
<comment type="caution">
    <text evidence="4">The sequence shown here is derived from an EMBL/GenBank/DDBJ whole genome shotgun (WGS) entry which is preliminary data.</text>
</comment>
<dbReference type="AlphaFoldDB" id="S4NSX2"/>
<evidence type="ECO:0000313" key="5">
    <source>
        <dbReference type="Proteomes" id="UP000016361"/>
    </source>
</evidence>
<evidence type="ECO:0000256" key="1">
    <source>
        <dbReference type="SAM" id="MobiDB-lite"/>
    </source>
</evidence>
<keyword evidence="2" id="KW-0732">Signal</keyword>
<dbReference type="EMBL" id="BASH01000005">
    <property type="protein sequence ID" value="GAD17078.1"/>
    <property type="molecule type" value="Genomic_DNA"/>
</dbReference>
<dbReference type="InterPro" id="IPR003343">
    <property type="entry name" value="Big_2"/>
</dbReference>
<proteinExistence type="predicted"/>
<organism evidence="4 5">
    <name type="scientific">Lentilactobacillus otakiensis DSM 19908 = JCM 15040</name>
    <dbReference type="NCBI Taxonomy" id="1423780"/>
    <lineage>
        <taxon>Bacteria</taxon>
        <taxon>Bacillati</taxon>
        <taxon>Bacillota</taxon>
        <taxon>Bacilli</taxon>
        <taxon>Lactobacillales</taxon>
        <taxon>Lactobacillaceae</taxon>
        <taxon>Lentilactobacillus</taxon>
    </lineage>
</organism>
<evidence type="ECO:0000259" key="3">
    <source>
        <dbReference type="Pfam" id="PF02368"/>
    </source>
</evidence>
<name>S4NSX2_9LACO</name>
<keyword evidence="5" id="KW-1185">Reference proteome</keyword>
<accession>S4NSX2</accession>
<evidence type="ECO:0000256" key="2">
    <source>
        <dbReference type="SAM" id="SignalP"/>
    </source>
</evidence>
<feature type="chain" id="PRO_5038783441" evidence="2">
    <location>
        <begin position="22"/>
        <end position="313"/>
    </location>
</feature>
<dbReference type="Gene3D" id="2.60.40.10">
    <property type="entry name" value="Immunoglobulins"/>
    <property type="match status" value="1"/>
</dbReference>
<dbReference type="OrthoDB" id="2325815at2"/>
<dbReference type="Pfam" id="PF02368">
    <property type="entry name" value="Big_2"/>
    <property type="match status" value="1"/>
</dbReference>
<feature type="signal peptide" evidence="2">
    <location>
        <begin position="1"/>
        <end position="21"/>
    </location>
</feature>
<reference evidence="5" key="1">
    <citation type="journal article" date="2013" name="Genome Announc.">
        <title>Draft Genome Sequence of D-Branched-Chain Amino Acid Producer Lactobacillus otakiensis JCM 15040T, Isolated from a Traditional Japanese Pickle.</title>
        <authorList>
            <person name="Doi K."/>
            <person name="Mori K."/>
            <person name="Mutaguchi Y."/>
            <person name="Tashiro K."/>
            <person name="Fujino Y."/>
            <person name="Ohmori T."/>
            <person name="Kuhara S."/>
            <person name="Ohshima T."/>
        </authorList>
    </citation>
    <scope>NUCLEOTIDE SEQUENCE [LARGE SCALE GENOMIC DNA]</scope>
    <source>
        <strain evidence="5">JCM 15040</strain>
    </source>
</reference>